<reference evidence="6 7" key="1">
    <citation type="submission" date="2024-01" db="EMBL/GenBank/DDBJ databases">
        <title>A draft genome for a cacao thread blight-causing isolate of Paramarasmius palmivorus.</title>
        <authorList>
            <person name="Baruah I.K."/>
            <person name="Bukari Y."/>
            <person name="Amoako-Attah I."/>
            <person name="Meinhardt L.W."/>
            <person name="Bailey B.A."/>
            <person name="Cohen S.P."/>
        </authorList>
    </citation>
    <scope>NUCLEOTIDE SEQUENCE [LARGE SCALE GENOMIC DNA]</scope>
    <source>
        <strain evidence="6 7">GH-12</strain>
    </source>
</reference>
<keyword evidence="3" id="KW-0560">Oxidoreductase</keyword>
<evidence type="ECO:0008006" key="8">
    <source>
        <dbReference type="Google" id="ProtNLM"/>
    </source>
</evidence>
<dbReference type="PANTHER" id="PTHR10543:SF24">
    <property type="entry name" value="CAROTENOID ISOMEROOXYGENASE"/>
    <property type="match status" value="1"/>
</dbReference>
<proteinExistence type="inferred from homology"/>
<evidence type="ECO:0000313" key="7">
    <source>
        <dbReference type="Proteomes" id="UP001383192"/>
    </source>
</evidence>
<dbReference type="PANTHER" id="PTHR10543">
    <property type="entry name" value="BETA-CAROTENE DIOXYGENASE"/>
    <property type="match status" value="1"/>
</dbReference>
<evidence type="ECO:0000256" key="1">
    <source>
        <dbReference type="ARBA" id="ARBA00006787"/>
    </source>
</evidence>
<feature type="binding site" evidence="5">
    <location>
        <position position="236"/>
    </location>
    <ligand>
        <name>Fe cation</name>
        <dbReference type="ChEBI" id="CHEBI:24875"/>
        <note>catalytic</note>
    </ligand>
</feature>
<accession>A0AAW0D944</accession>
<gene>
    <name evidence="6" type="ORF">VNI00_006136</name>
</gene>
<evidence type="ECO:0000313" key="6">
    <source>
        <dbReference type="EMBL" id="KAK7047808.1"/>
    </source>
</evidence>
<evidence type="ECO:0000256" key="2">
    <source>
        <dbReference type="ARBA" id="ARBA00022723"/>
    </source>
</evidence>
<dbReference type="GO" id="GO:0010436">
    <property type="term" value="F:carotenoid dioxygenase activity"/>
    <property type="evidence" value="ECO:0007669"/>
    <property type="project" value="TreeGrafter"/>
</dbReference>
<dbReference type="AlphaFoldDB" id="A0AAW0D944"/>
<name>A0AAW0D944_9AGAR</name>
<feature type="binding site" evidence="5">
    <location>
        <position position="286"/>
    </location>
    <ligand>
        <name>Fe cation</name>
        <dbReference type="ChEBI" id="CHEBI:24875"/>
        <note>catalytic</note>
    </ligand>
</feature>
<dbReference type="InterPro" id="IPR004294">
    <property type="entry name" value="Carotenoid_Oase"/>
</dbReference>
<dbReference type="Pfam" id="PF03055">
    <property type="entry name" value="RPE65"/>
    <property type="match status" value="1"/>
</dbReference>
<comment type="similarity">
    <text evidence="1">Belongs to the carotenoid oxygenase family.</text>
</comment>
<dbReference type="Proteomes" id="UP001383192">
    <property type="component" value="Unassembled WGS sequence"/>
</dbReference>
<keyword evidence="2 5" id="KW-0479">Metal-binding</keyword>
<evidence type="ECO:0000256" key="5">
    <source>
        <dbReference type="PIRSR" id="PIRSR604294-1"/>
    </source>
</evidence>
<dbReference type="GO" id="GO:0016121">
    <property type="term" value="P:carotene catabolic process"/>
    <property type="evidence" value="ECO:0007669"/>
    <property type="project" value="TreeGrafter"/>
</dbReference>
<evidence type="ECO:0000256" key="4">
    <source>
        <dbReference type="ARBA" id="ARBA00023004"/>
    </source>
</evidence>
<keyword evidence="7" id="KW-1185">Reference proteome</keyword>
<sequence length="559" mass="62880">MLSRSFFLTRRAGLANYSTIQKTSMHSYAIGFENAPEQRVPVDLEVKGEIPSWLSGVLYRTGPGTYRIPSAKDPSQIVDIQHWFDGLSMNHRFEIHPGGQRVSYRSRKASEDYEKRISEHGKIPGIAFGQQPDICQSIFRKFFTVFEQMRSPPTSGGSPSGSNVQVTLTPNMPGWQGIIENLPNKLTHQHSGPQYLVAKTDADGLQMIDPVSLEPLATGTYKTLDPRLDGQLSAAHSCRDKETNEFFNYTCKLGGRFPTYKVFRFKDDGSVDILAEIKDAPASYLHSFAMTSKYVVLAIWQAHITGYGMSILYNQNIAQSIDKKWNPKKNSFFYVIDKASGGVVAKYETPPFFCFHQLNAFDDPAKDDIIIDMSVYDDHSVIDSLYLDKLRNLNAENPMLMGRARRFRLASVTSPKSSTLKTRTADVEFTLPQSESIELPTINPANYHKPYRYSYGINKLDPRAHHTFADRIIKLDMESIDGGHKVWGIPGYTPSEPIFVPRPGAEDEDDGVVLSVVLDGDRRKSVLIVLDAKEMKECARAEMETAFPIGFHGLWSQHN</sequence>
<comment type="caution">
    <text evidence="6">The sequence shown here is derived from an EMBL/GenBank/DDBJ whole genome shotgun (WGS) entry which is preliminary data.</text>
</comment>
<dbReference type="EMBL" id="JAYKXP010000018">
    <property type="protein sequence ID" value="KAK7047808.1"/>
    <property type="molecule type" value="Genomic_DNA"/>
</dbReference>
<keyword evidence="4 5" id="KW-0408">Iron</keyword>
<organism evidence="6 7">
    <name type="scientific">Paramarasmius palmivorus</name>
    <dbReference type="NCBI Taxonomy" id="297713"/>
    <lineage>
        <taxon>Eukaryota</taxon>
        <taxon>Fungi</taxon>
        <taxon>Dikarya</taxon>
        <taxon>Basidiomycota</taxon>
        <taxon>Agaricomycotina</taxon>
        <taxon>Agaricomycetes</taxon>
        <taxon>Agaricomycetidae</taxon>
        <taxon>Agaricales</taxon>
        <taxon>Marasmiineae</taxon>
        <taxon>Marasmiaceae</taxon>
        <taxon>Paramarasmius</taxon>
    </lineage>
</organism>
<dbReference type="GO" id="GO:0046872">
    <property type="term" value="F:metal ion binding"/>
    <property type="evidence" value="ECO:0007669"/>
    <property type="project" value="UniProtKB-KW"/>
</dbReference>
<feature type="binding site" evidence="5">
    <location>
        <position position="552"/>
    </location>
    <ligand>
        <name>Fe cation</name>
        <dbReference type="ChEBI" id="CHEBI:24875"/>
        <note>catalytic</note>
    </ligand>
</feature>
<comment type="cofactor">
    <cofactor evidence="5">
        <name>Fe(2+)</name>
        <dbReference type="ChEBI" id="CHEBI:29033"/>
    </cofactor>
    <text evidence="5">Binds 1 Fe(2+) ion per subunit.</text>
</comment>
<feature type="binding site" evidence="5">
    <location>
        <position position="356"/>
    </location>
    <ligand>
        <name>Fe cation</name>
        <dbReference type="ChEBI" id="CHEBI:24875"/>
        <note>catalytic</note>
    </ligand>
</feature>
<evidence type="ECO:0000256" key="3">
    <source>
        <dbReference type="ARBA" id="ARBA00023002"/>
    </source>
</evidence>
<protein>
    <recommendedName>
        <fullName evidence="8">Carotenoid oxygenase</fullName>
    </recommendedName>
</protein>